<dbReference type="Pfam" id="PF00528">
    <property type="entry name" value="BPD_transp_1"/>
    <property type="match status" value="1"/>
</dbReference>
<dbReference type="PANTHER" id="PTHR43470:SF3">
    <property type="entry name" value="PHOSPHATE TRANSPORT SYSTEM PERMEASE PROTEIN PSTA-RELATED"/>
    <property type="match status" value="1"/>
</dbReference>
<feature type="transmembrane region" description="Helical" evidence="8">
    <location>
        <begin position="17"/>
        <end position="35"/>
    </location>
</feature>
<dbReference type="SUPFAM" id="SSF161098">
    <property type="entry name" value="MetI-like"/>
    <property type="match status" value="1"/>
</dbReference>
<feature type="transmembrane region" description="Helical" evidence="8">
    <location>
        <begin position="241"/>
        <end position="263"/>
    </location>
</feature>
<evidence type="ECO:0000256" key="8">
    <source>
        <dbReference type="RuleBase" id="RU363043"/>
    </source>
</evidence>
<evidence type="ECO:0000256" key="3">
    <source>
        <dbReference type="ARBA" id="ARBA00022448"/>
    </source>
</evidence>
<dbReference type="Gene3D" id="1.10.3720.10">
    <property type="entry name" value="MetI-like"/>
    <property type="match status" value="1"/>
</dbReference>
<sequence length="273" mass="29725">MIDERLEEKIFKNLSRAIMYILIGILFLIIGMVFYRGLDAITFSMLLNNELHGGILHAIVGTLWIGGYGTALAFAISLPSALYLAEYDRGSRFASIIRLLQNTLMGVPSIVLGLFGYLVFVLALGLNYSALAAILTIAIFEVPLMTGTMEEVISMVPDELRSASYALGASRIETSLNVTIRQAWPGILTATIISLGRGIGETAPILWTAGFSEYVPTSPLQEAATLPTATYIYFNEGETTLAFAAAFVLIVMILIFSGISRILSRRLEKNVAQ</sequence>
<comment type="subcellular location">
    <subcellularLocation>
        <location evidence="1 8">Cell membrane</location>
        <topology evidence="1 8">Multi-pass membrane protein</topology>
    </subcellularLocation>
</comment>
<dbReference type="Proteomes" id="UP000070184">
    <property type="component" value="Unassembled WGS sequence"/>
</dbReference>
<keyword evidence="11" id="KW-1185">Reference proteome</keyword>
<keyword evidence="6 8" id="KW-1133">Transmembrane helix</keyword>
<evidence type="ECO:0000256" key="7">
    <source>
        <dbReference type="ARBA" id="ARBA00023136"/>
    </source>
</evidence>
<reference evidence="10 11" key="1">
    <citation type="journal article" date="2016" name="Sci. Rep.">
        <title>Metabolic traits of an uncultured archaeal lineage -MSBL1- from brine pools of the Red Sea.</title>
        <authorList>
            <person name="Mwirichia R."/>
            <person name="Alam I."/>
            <person name="Rashid M."/>
            <person name="Vinu M."/>
            <person name="Ba-Alawi W."/>
            <person name="Anthony Kamau A."/>
            <person name="Kamanda Ngugi D."/>
            <person name="Goker M."/>
            <person name="Klenk H.P."/>
            <person name="Bajic V."/>
            <person name="Stingl U."/>
        </authorList>
    </citation>
    <scope>NUCLEOTIDE SEQUENCE [LARGE SCALE GENOMIC DNA]</scope>
    <source>
        <strain evidence="10">SCGC-AAA259B11</strain>
    </source>
</reference>
<comment type="caution">
    <text evidence="8">Lacks conserved residue(s) required for the propagation of feature annotation.</text>
</comment>
<feature type="domain" description="ABC transmembrane type-1" evidence="9">
    <location>
        <begin position="59"/>
        <end position="260"/>
    </location>
</feature>
<feature type="transmembrane region" description="Helical" evidence="8">
    <location>
        <begin position="55"/>
        <end position="85"/>
    </location>
</feature>
<dbReference type="CDD" id="cd06261">
    <property type="entry name" value="TM_PBP2"/>
    <property type="match status" value="1"/>
</dbReference>
<dbReference type="InterPro" id="IPR005672">
    <property type="entry name" value="Phosphate_PstA"/>
</dbReference>
<evidence type="ECO:0000256" key="2">
    <source>
        <dbReference type="ARBA" id="ARBA00007069"/>
    </source>
</evidence>
<dbReference type="AlphaFoldDB" id="A0A133U8K5"/>
<accession>A0A133U8K5</accession>
<dbReference type="GO" id="GO:0005886">
    <property type="term" value="C:plasma membrane"/>
    <property type="evidence" value="ECO:0007669"/>
    <property type="project" value="UniProtKB-SubCell"/>
</dbReference>
<keyword evidence="4 8" id="KW-1003">Cell membrane</keyword>
<dbReference type="InterPro" id="IPR035906">
    <property type="entry name" value="MetI-like_sf"/>
</dbReference>
<evidence type="ECO:0000313" key="10">
    <source>
        <dbReference type="EMBL" id="KXA90533.1"/>
    </source>
</evidence>
<name>A0A133U8K5_9EURY</name>
<dbReference type="PROSITE" id="PS50928">
    <property type="entry name" value="ABC_TM1"/>
    <property type="match status" value="1"/>
</dbReference>
<dbReference type="GO" id="GO:0035435">
    <property type="term" value="P:phosphate ion transmembrane transport"/>
    <property type="evidence" value="ECO:0007669"/>
    <property type="project" value="InterPro"/>
</dbReference>
<gene>
    <name evidence="10" type="ORF">AKJ61_00385</name>
</gene>
<evidence type="ECO:0000256" key="1">
    <source>
        <dbReference type="ARBA" id="ARBA00004651"/>
    </source>
</evidence>
<keyword evidence="5 8" id="KW-0812">Transmembrane</keyword>
<keyword evidence="3" id="KW-0813">Transport</keyword>
<protein>
    <recommendedName>
        <fullName evidence="8">Phosphate transport system permease protein PstA</fullName>
    </recommendedName>
</protein>
<evidence type="ECO:0000256" key="6">
    <source>
        <dbReference type="ARBA" id="ARBA00022989"/>
    </source>
</evidence>
<organism evidence="10 11">
    <name type="scientific">candidate division MSBL1 archaeon SCGC-AAA259B11</name>
    <dbReference type="NCBI Taxonomy" id="1698260"/>
    <lineage>
        <taxon>Archaea</taxon>
        <taxon>Methanobacteriati</taxon>
        <taxon>Methanobacteriota</taxon>
        <taxon>candidate division MSBL1</taxon>
    </lineage>
</organism>
<dbReference type="PATRIC" id="fig|1698260.3.peg.327"/>
<evidence type="ECO:0000259" key="9">
    <source>
        <dbReference type="PROSITE" id="PS50928"/>
    </source>
</evidence>
<dbReference type="InterPro" id="IPR000515">
    <property type="entry name" value="MetI-like"/>
</dbReference>
<dbReference type="PANTHER" id="PTHR43470">
    <property type="entry name" value="PHOSPHATE TRANSPORT SYSTEM PERMEASE PROTEIN PSTA-RELATED"/>
    <property type="match status" value="1"/>
</dbReference>
<dbReference type="NCBIfam" id="TIGR00974">
    <property type="entry name" value="3a0107s02c"/>
    <property type="match status" value="1"/>
</dbReference>
<comment type="caution">
    <text evidence="10">The sequence shown here is derived from an EMBL/GenBank/DDBJ whole genome shotgun (WGS) entry which is preliminary data.</text>
</comment>
<feature type="transmembrane region" description="Helical" evidence="8">
    <location>
        <begin position="106"/>
        <end position="139"/>
    </location>
</feature>
<dbReference type="GO" id="GO:0005315">
    <property type="term" value="F:phosphate transmembrane transporter activity"/>
    <property type="evidence" value="ECO:0007669"/>
    <property type="project" value="InterPro"/>
</dbReference>
<evidence type="ECO:0000256" key="5">
    <source>
        <dbReference type="ARBA" id="ARBA00022692"/>
    </source>
</evidence>
<keyword evidence="7 8" id="KW-0472">Membrane</keyword>
<dbReference type="EMBL" id="LHXK01000003">
    <property type="protein sequence ID" value="KXA90533.1"/>
    <property type="molecule type" value="Genomic_DNA"/>
</dbReference>
<evidence type="ECO:0000313" key="11">
    <source>
        <dbReference type="Proteomes" id="UP000070184"/>
    </source>
</evidence>
<evidence type="ECO:0000256" key="4">
    <source>
        <dbReference type="ARBA" id="ARBA00022475"/>
    </source>
</evidence>
<proteinExistence type="inferred from homology"/>
<comment type="similarity">
    <text evidence="2 8">Belongs to the binding-protein-dependent transport system permease family. CysTW subfamily.</text>
</comment>